<dbReference type="Proteomes" id="UP000244005">
    <property type="component" value="Unassembled WGS sequence"/>
</dbReference>
<evidence type="ECO:0000313" key="3">
    <source>
        <dbReference type="Proteomes" id="UP000244005"/>
    </source>
</evidence>
<dbReference type="EMBL" id="KZ772760">
    <property type="protein sequence ID" value="PTQ33554.1"/>
    <property type="molecule type" value="Genomic_DNA"/>
</dbReference>
<gene>
    <name evidence="2" type="ORF">MARPO_0088s0093</name>
</gene>
<name>A0A2R6WI82_MARPO</name>
<evidence type="ECO:0000256" key="1">
    <source>
        <dbReference type="SAM" id="Phobius"/>
    </source>
</evidence>
<dbReference type="AlphaFoldDB" id="A0A2R6WI82"/>
<accession>A0A2R6WI82</accession>
<protein>
    <submittedName>
        <fullName evidence="2">Uncharacterized protein</fullName>
    </submittedName>
</protein>
<dbReference type="Gramene" id="Mp7g01930.1">
    <property type="protein sequence ID" value="Mp7g01930.1.cds1"/>
    <property type="gene ID" value="Mp7g01930"/>
</dbReference>
<reference evidence="3" key="1">
    <citation type="journal article" date="2017" name="Cell">
        <title>Insights into land plant evolution garnered from the Marchantia polymorpha genome.</title>
        <authorList>
            <person name="Bowman J.L."/>
            <person name="Kohchi T."/>
            <person name="Yamato K.T."/>
            <person name="Jenkins J."/>
            <person name="Shu S."/>
            <person name="Ishizaki K."/>
            <person name="Yamaoka S."/>
            <person name="Nishihama R."/>
            <person name="Nakamura Y."/>
            <person name="Berger F."/>
            <person name="Adam C."/>
            <person name="Aki S.S."/>
            <person name="Althoff F."/>
            <person name="Araki T."/>
            <person name="Arteaga-Vazquez M.A."/>
            <person name="Balasubrmanian S."/>
            <person name="Barry K."/>
            <person name="Bauer D."/>
            <person name="Boehm C.R."/>
            <person name="Briginshaw L."/>
            <person name="Caballero-Perez J."/>
            <person name="Catarino B."/>
            <person name="Chen F."/>
            <person name="Chiyoda S."/>
            <person name="Chovatia M."/>
            <person name="Davies K.M."/>
            <person name="Delmans M."/>
            <person name="Demura T."/>
            <person name="Dierschke T."/>
            <person name="Dolan L."/>
            <person name="Dorantes-Acosta A.E."/>
            <person name="Eklund D.M."/>
            <person name="Florent S.N."/>
            <person name="Flores-Sandoval E."/>
            <person name="Fujiyama A."/>
            <person name="Fukuzawa H."/>
            <person name="Galik B."/>
            <person name="Grimanelli D."/>
            <person name="Grimwood J."/>
            <person name="Grossniklaus U."/>
            <person name="Hamada T."/>
            <person name="Haseloff J."/>
            <person name="Hetherington A.J."/>
            <person name="Higo A."/>
            <person name="Hirakawa Y."/>
            <person name="Hundley H.N."/>
            <person name="Ikeda Y."/>
            <person name="Inoue K."/>
            <person name="Inoue S.I."/>
            <person name="Ishida S."/>
            <person name="Jia Q."/>
            <person name="Kakita M."/>
            <person name="Kanazawa T."/>
            <person name="Kawai Y."/>
            <person name="Kawashima T."/>
            <person name="Kennedy M."/>
            <person name="Kinose K."/>
            <person name="Kinoshita T."/>
            <person name="Kohara Y."/>
            <person name="Koide E."/>
            <person name="Komatsu K."/>
            <person name="Kopischke S."/>
            <person name="Kubo M."/>
            <person name="Kyozuka J."/>
            <person name="Lagercrantz U."/>
            <person name="Lin S.S."/>
            <person name="Lindquist E."/>
            <person name="Lipzen A.M."/>
            <person name="Lu C.W."/>
            <person name="De Luna E."/>
            <person name="Martienssen R.A."/>
            <person name="Minamino N."/>
            <person name="Mizutani M."/>
            <person name="Mizutani M."/>
            <person name="Mochizuki N."/>
            <person name="Monte I."/>
            <person name="Mosher R."/>
            <person name="Nagasaki H."/>
            <person name="Nakagami H."/>
            <person name="Naramoto S."/>
            <person name="Nishitani K."/>
            <person name="Ohtani M."/>
            <person name="Okamoto T."/>
            <person name="Okumura M."/>
            <person name="Phillips J."/>
            <person name="Pollak B."/>
            <person name="Reinders A."/>
            <person name="Rovekamp M."/>
            <person name="Sano R."/>
            <person name="Sawa S."/>
            <person name="Schmid M.W."/>
            <person name="Shirakawa M."/>
            <person name="Solano R."/>
            <person name="Spunde A."/>
            <person name="Suetsugu N."/>
            <person name="Sugano S."/>
            <person name="Sugiyama A."/>
            <person name="Sun R."/>
            <person name="Suzuki Y."/>
            <person name="Takenaka M."/>
            <person name="Takezawa D."/>
            <person name="Tomogane H."/>
            <person name="Tsuzuki M."/>
            <person name="Ueda T."/>
            <person name="Umeda M."/>
            <person name="Ward J.M."/>
            <person name="Watanabe Y."/>
            <person name="Yazaki K."/>
            <person name="Yokoyama R."/>
            <person name="Yoshitake Y."/>
            <person name="Yotsui I."/>
            <person name="Zachgo S."/>
            <person name="Schmutz J."/>
        </authorList>
    </citation>
    <scope>NUCLEOTIDE SEQUENCE [LARGE SCALE GENOMIC DNA]</scope>
    <source>
        <strain evidence="3">Tak-1</strain>
    </source>
</reference>
<organism evidence="2 3">
    <name type="scientific">Marchantia polymorpha</name>
    <name type="common">Common liverwort</name>
    <name type="synonym">Marchantia aquatica</name>
    <dbReference type="NCBI Taxonomy" id="3197"/>
    <lineage>
        <taxon>Eukaryota</taxon>
        <taxon>Viridiplantae</taxon>
        <taxon>Streptophyta</taxon>
        <taxon>Embryophyta</taxon>
        <taxon>Marchantiophyta</taxon>
        <taxon>Marchantiopsida</taxon>
        <taxon>Marchantiidae</taxon>
        <taxon>Marchantiales</taxon>
        <taxon>Marchantiaceae</taxon>
        <taxon>Marchantia</taxon>
    </lineage>
</organism>
<keyword evidence="3" id="KW-1185">Reference proteome</keyword>
<feature type="transmembrane region" description="Helical" evidence="1">
    <location>
        <begin position="184"/>
        <end position="202"/>
    </location>
</feature>
<keyword evidence="1" id="KW-0812">Transmembrane</keyword>
<keyword evidence="1" id="KW-0472">Membrane</keyword>
<keyword evidence="1" id="KW-1133">Transmembrane helix</keyword>
<sequence length="203" mass="22714">MWRDTMYYSRRCLRLDFFFRGKRPLLSRSCGEAVVNVASQLSSGCRRTEKYPTHLSCDALQHCCTLLYSVSRGIANVAAKRRFRDGYVRLATSPCLVLGNGYLIHLCGISEFSLGKGRASFVRVKFSRSEADRHVERLGLDTLSLPISHSCPCLSPFSTPRLDRLPSLPKSNSTLVFPPCSPTTLLHLLLPALLCFASHFILT</sequence>
<evidence type="ECO:0000313" key="2">
    <source>
        <dbReference type="EMBL" id="PTQ33554.1"/>
    </source>
</evidence>
<proteinExistence type="predicted"/>